<dbReference type="InterPro" id="IPR051678">
    <property type="entry name" value="AGP_Transferase"/>
</dbReference>
<evidence type="ECO:0000259" key="2">
    <source>
        <dbReference type="Pfam" id="PF01636"/>
    </source>
</evidence>
<dbReference type="InterPro" id="IPR002575">
    <property type="entry name" value="Aminoglycoside_PTrfase"/>
</dbReference>
<feature type="region of interest" description="Disordered" evidence="1">
    <location>
        <begin position="453"/>
        <end position="519"/>
    </location>
</feature>
<dbReference type="PANTHER" id="PTHR21310:SF56">
    <property type="entry name" value="AMINOGLYCOSIDE PHOSPHOTRANSFERASE DOMAIN-CONTAINING PROTEIN"/>
    <property type="match status" value="1"/>
</dbReference>
<dbReference type="PANTHER" id="PTHR21310">
    <property type="entry name" value="AMINOGLYCOSIDE PHOSPHOTRANSFERASE-RELATED-RELATED"/>
    <property type="match status" value="1"/>
</dbReference>
<feature type="domain" description="Aminoglycoside phosphotransferase" evidence="2">
    <location>
        <begin position="110"/>
        <end position="330"/>
    </location>
</feature>
<dbReference type="Pfam" id="PF01636">
    <property type="entry name" value="APH"/>
    <property type="match status" value="1"/>
</dbReference>
<organism evidence="3 4">
    <name type="scientific">Periconia digitata</name>
    <dbReference type="NCBI Taxonomy" id="1303443"/>
    <lineage>
        <taxon>Eukaryota</taxon>
        <taxon>Fungi</taxon>
        <taxon>Dikarya</taxon>
        <taxon>Ascomycota</taxon>
        <taxon>Pezizomycotina</taxon>
        <taxon>Dothideomycetes</taxon>
        <taxon>Pleosporomycetidae</taxon>
        <taxon>Pleosporales</taxon>
        <taxon>Massarineae</taxon>
        <taxon>Periconiaceae</taxon>
        <taxon>Periconia</taxon>
    </lineage>
</organism>
<comment type="caution">
    <text evidence="3">The sequence shown here is derived from an EMBL/GenBank/DDBJ whole genome shotgun (WGS) entry which is preliminary data.</text>
</comment>
<proteinExistence type="predicted"/>
<evidence type="ECO:0000256" key="1">
    <source>
        <dbReference type="SAM" id="MobiDB-lite"/>
    </source>
</evidence>
<reference evidence="3" key="1">
    <citation type="submission" date="2023-01" db="EMBL/GenBank/DDBJ databases">
        <authorList>
            <person name="Van Ghelder C."/>
            <person name="Rancurel C."/>
        </authorList>
    </citation>
    <scope>NUCLEOTIDE SEQUENCE</scope>
    <source>
        <strain evidence="3">CNCM I-4278</strain>
    </source>
</reference>
<protein>
    <recommendedName>
        <fullName evidence="2">Aminoglycoside phosphotransferase domain-containing protein</fullName>
    </recommendedName>
</protein>
<dbReference type="Proteomes" id="UP001152607">
    <property type="component" value="Unassembled WGS sequence"/>
</dbReference>
<evidence type="ECO:0000313" key="4">
    <source>
        <dbReference type="Proteomes" id="UP001152607"/>
    </source>
</evidence>
<keyword evidence="4" id="KW-1185">Reference proteome</keyword>
<dbReference type="SUPFAM" id="SSF56112">
    <property type="entry name" value="Protein kinase-like (PK-like)"/>
    <property type="match status" value="1"/>
</dbReference>
<feature type="region of interest" description="Disordered" evidence="1">
    <location>
        <begin position="1"/>
        <end position="20"/>
    </location>
</feature>
<accession>A0A9W4XH44</accession>
<dbReference type="OrthoDB" id="10003767at2759"/>
<dbReference type="InterPro" id="IPR011009">
    <property type="entry name" value="Kinase-like_dom_sf"/>
</dbReference>
<name>A0A9W4XH44_9PLEO</name>
<gene>
    <name evidence="3" type="ORF">PDIGIT_LOCUS4487</name>
</gene>
<evidence type="ECO:0000313" key="3">
    <source>
        <dbReference type="EMBL" id="CAI6331462.1"/>
    </source>
</evidence>
<dbReference type="EMBL" id="CAOQHR010000003">
    <property type="protein sequence ID" value="CAI6331462.1"/>
    <property type="molecule type" value="Genomic_DNA"/>
</dbReference>
<dbReference type="AlphaFoldDB" id="A0A9W4XH44"/>
<sequence>MSDAAHPPATAIPPGREEDCEMIEPGTPTSTVMFEQEPYETFKNKIVQLCKSVFGMLPMETERMQGGSYNRVVGISVEYSTPSKSFFRGMFSKLRSRLHRMVRNGCVPKGERKYVVRMRRGPEEPYSVGHDVATLNFVRKHTLLPIADVIAFSNSTDSCVESPYMIQTCLPGQNLKSLWTQLTHKQRGDALRQITLMTHQLQYIESNRAGVLKTCSKISEGPDDYEVEKFDMLRTNWSQPAPISTPQTTFEFLMELWEKQLDSQLKTPDAYVMPQYYKIRKIILSLRDLGFLSESDLFTFAHTDLFPRNVLAQITSDSTVQITGILDWDASHAFLAPKIIACRAPFYFWHPESAIISEKRTESLALVEPSGDEDKEMKKIFESCAGPEWLRYAFTPEFVIARRVIGWLMDDHGDGAVYNEADDIIRAWRLLHHQEELESEYFATGIDEGGFLRSNSDDVEDDNEVDCSSLSNQTIDGEHENANDESLVYDGGNDISDISLQLPENVPNPNDDEGNGVEHNDAEDVQDLFSKEGINGGVVRNAELKRLGNVFDMKIVDQTATVTYYEEGYASCPN</sequence>